<keyword evidence="2" id="KW-1185">Reference proteome</keyword>
<sequence length="211" mass="23530">MEDSLRIAEPVALARPRGAHRFEAFSPKLGRRVTFYRRPLLEQWLLLEASPRVITFCERPGYVLINGSRQIADFWIRYVDNQELVILDDSASECSVISSGRDIGDSALPIRIVAPAEFAAARTWTDNWKRILPYLVANEGLVPSTLPRAIVGFLGEPQRLLAVEREFSAVDPVLVRTALFDLLHRGRVSAPELHAHPLSLLTSFAASEGTS</sequence>
<evidence type="ECO:0000313" key="2">
    <source>
        <dbReference type="Proteomes" id="UP000254875"/>
    </source>
</evidence>
<protein>
    <submittedName>
        <fullName evidence="1">Uncharacterized protein</fullName>
    </submittedName>
</protein>
<organism evidence="1 2">
    <name type="scientific">Paraburkholderia lacunae</name>
    <dbReference type="NCBI Taxonomy" id="2211104"/>
    <lineage>
        <taxon>Bacteria</taxon>
        <taxon>Pseudomonadati</taxon>
        <taxon>Pseudomonadota</taxon>
        <taxon>Betaproteobacteria</taxon>
        <taxon>Burkholderiales</taxon>
        <taxon>Burkholderiaceae</taxon>
        <taxon>Paraburkholderia</taxon>
    </lineage>
</organism>
<dbReference type="Proteomes" id="UP000254875">
    <property type="component" value="Unassembled WGS sequence"/>
</dbReference>
<accession>A0A370MWY9</accession>
<evidence type="ECO:0000313" key="1">
    <source>
        <dbReference type="EMBL" id="RDJ97903.1"/>
    </source>
</evidence>
<reference evidence="2" key="1">
    <citation type="submission" date="2018-05" db="EMBL/GenBank/DDBJ databases">
        <authorList>
            <person name="Feng T."/>
        </authorList>
    </citation>
    <scope>NUCLEOTIDE SEQUENCE [LARGE SCALE GENOMIC DNA]</scope>
    <source>
        <strain evidence="2">S27</strain>
    </source>
</reference>
<dbReference type="RefSeq" id="WP_115109105.1">
    <property type="nucleotide sequence ID" value="NZ_QHKS01000043.1"/>
</dbReference>
<name>A0A370MWY9_9BURK</name>
<dbReference type="AlphaFoldDB" id="A0A370MWY9"/>
<comment type="caution">
    <text evidence="1">The sequence shown here is derived from an EMBL/GenBank/DDBJ whole genome shotgun (WGS) entry which is preliminary data.</text>
</comment>
<gene>
    <name evidence="1" type="ORF">DLM46_35740</name>
</gene>
<dbReference type="EMBL" id="QHKS01000043">
    <property type="protein sequence ID" value="RDJ97903.1"/>
    <property type="molecule type" value="Genomic_DNA"/>
</dbReference>
<proteinExistence type="predicted"/>
<dbReference type="OrthoDB" id="8771052at2"/>